<name>A0A4C1T2U9_EUMVA</name>
<evidence type="ECO:0000256" key="1">
    <source>
        <dbReference type="SAM" id="MobiDB-lite"/>
    </source>
</evidence>
<organism evidence="2 3">
    <name type="scientific">Eumeta variegata</name>
    <name type="common">Bagworm moth</name>
    <name type="synonym">Eumeta japonica</name>
    <dbReference type="NCBI Taxonomy" id="151549"/>
    <lineage>
        <taxon>Eukaryota</taxon>
        <taxon>Metazoa</taxon>
        <taxon>Ecdysozoa</taxon>
        <taxon>Arthropoda</taxon>
        <taxon>Hexapoda</taxon>
        <taxon>Insecta</taxon>
        <taxon>Pterygota</taxon>
        <taxon>Neoptera</taxon>
        <taxon>Endopterygota</taxon>
        <taxon>Lepidoptera</taxon>
        <taxon>Glossata</taxon>
        <taxon>Ditrysia</taxon>
        <taxon>Tineoidea</taxon>
        <taxon>Psychidae</taxon>
        <taxon>Oiketicinae</taxon>
        <taxon>Eumeta</taxon>
    </lineage>
</organism>
<dbReference type="Proteomes" id="UP000299102">
    <property type="component" value="Unassembled WGS sequence"/>
</dbReference>
<proteinExistence type="predicted"/>
<keyword evidence="3" id="KW-1185">Reference proteome</keyword>
<protein>
    <submittedName>
        <fullName evidence="2">Uncharacterized protein</fullName>
    </submittedName>
</protein>
<reference evidence="2 3" key="1">
    <citation type="journal article" date="2019" name="Commun. Biol.">
        <title>The bagworm genome reveals a unique fibroin gene that provides high tensile strength.</title>
        <authorList>
            <person name="Kono N."/>
            <person name="Nakamura H."/>
            <person name="Ohtoshi R."/>
            <person name="Tomita M."/>
            <person name="Numata K."/>
            <person name="Arakawa K."/>
        </authorList>
    </citation>
    <scope>NUCLEOTIDE SEQUENCE [LARGE SCALE GENOMIC DNA]</scope>
</reference>
<comment type="caution">
    <text evidence="2">The sequence shown here is derived from an EMBL/GenBank/DDBJ whole genome shotgun (WGS) entry which is preliminary data.</text>
</comment>
<evidence type="ECO:0000313" key="3">
    <source>
        <dbReference type="Proteomes" id="UP000299102"/>
    </source>
</evidence>
<sequence length="84" mass="9588">MIEPSRDCTSAAKYEGLGAPRSETKLPTSHIGLRIESYLREHVKPSSRTRDHGGDDDHWQSLTLIELPRRAFRIALKERSCELN</sequence>
<gene>
    <name evidence="2" type="ORF">EVAR_78224_1</name>
</gene>
<dbReference type="AlphaFoldDB" id="A0A4C1T2U9"/>
<evidence type="ECO:0000313" key="2">
    <source>
        <dbReference type="EMBL" id="GBP08819.1"/>
    </source>
</evidence>
<feature type="region of interest" description="Disordered" evidence="1">
    <location>
        <begin position="1"/>
        <end position="25"/>
    </location>
</feature>
<dbReference type="EMBL" id="BGZK01000033">
    <property type="protein sequence ID" value="GBP08819.1"/>
    <property type="molecule type" value="Genomic_DNA"/>
</dbReference>
<accession>A0A4C1T2U9</accession>